<comment type="caution">
    <text evidence="1">The sequence shown here is derived from an EMBL/GenBank/DDBJ whole genome shotgun (WGS) entry which is preliminary data.</text>
</comment>
<sequence length="84" mass="9409">MMNVGENGARNGELRIVGITKRSFRRKTGKIALRRYAPGQVMDLGDARGFKNFWKAGKGRAVPTSGIASIRRREHTNTPELLIR</sequence>
<accession>A0A5N6NX97</accession>
<proteinExistence type="predicted"/>
<organism evidence="1 2">
    <name type="scientific">Mikania micrantha</name>
    <name type="common">bitter vine</name>
    <dbReference type="NCBI Taxonomy" id="192012"/>
    <lineage>
        <taxon>Eukaryota</taxon>
        <taxon>Viridiplantae</taxon>
        <taxon>Streptophyta</taxon>
        <taxon>Embryophyta</taxon>
        <taxon>Tracheophyta</taxon>
        <taxon>Spermatophyta</taxon>
        <taxon>Magnoliopsida</taxon>
        <taxon>eudicotyledons</taxon>
        <taxon>Gunneridae</taxon>
        <taxon>Pentapetalae</taxon>
        <taxon>asterids</taxon>
        <taxon>campanulids</taxon>
        <taxon>Asterales</taxon>
        <taxon>Asteraceae</taxon>
        <taxon>Asteroideae</taxon>
        <taxon>Heliantheae alliance</taxon>
        <taxon>Eupatorieae</taxon>
        <taxon>Mikania</taxon>
    </lineage>
</organism>
<name>A0A5N6NX97_9ASTR</name>
<protein>
    <submittedName>
        <fullName evidence="1">Uncharacterized protein</fullName>
    </submittedName>
</protein>
<evidence type="ECO:0000313" key="1">
    <source>
        <dbReference type="EMBL" id="KAD5507885.1"/>
    </source>
</evidence>
<reference evidence="1 2" key="1">
    <citation type="submission" date="2019-05" db="EMBL/GenBank/DDBJ databases">
        <title>Mikania micrantha, genome provides insights into the molecular mechanism of rapid growth.</title>
        <authorList>
            <person name="Liu B."/>
        </authorList>
    </citation>
    <scope>NUCLEOTIDE SEQUENCE [LARGE SCALE GENOMIC DNA]</scope>
    <source>
        <strain evidence="1">NLD-2019</strain>
        <tissue evidence="1">Leaf</tissue>
    </source>
</reference>
<evidence type="ECO:0000313" key="2">
    <source>
        <dbReference type="Proteomes" id="UP000326396"/>
    </source>
</evidence>
<gene>
    <name evidence="1" type="ORF">E3N88_15588</name>
</gene>
<dbReference type="Proteomes" id="UP000326396">
    <property type="component" value="Linkage Group LG16"/>
</dbReference>
<keyword evidence="2" id="KW-1185">Reference proteome</keyword>
<dbReference type="EMBL" id="SZYD01000008">
    <property type="protein sequence ID" value="KAD5507885.1"/>
    <property type="molecule type" value="Genomic_DNA"/>
</dbReference>
<dbReference type="AlphaFoldDB" id="A0A5N6NX97"/>